<feature type="region of interest" description="Disordered" evidence="1">
    <location>
        <begin position="43"/>
        <end position="107"/>
    </location>
</feature>
<feature type="compositionally biased region" description="Basic and acidic residues" evidence="1">
    <location>
        <begin position="67"/>
        <end position="107"/>
    </location>
</feature>
<sequence>MTEKIEVGYTPAAFVGGLGIFHKYIIYTDSNGDKFYARGGPGYFGPGAASGGRSESSTSPFGNIKTESGKYDDKSPDWDRARDPEHPDPNATPHPRETIKEGDDLSREWNKIKETVKGIDDKNIPYDPRSSNSNSTVDEALREAGLPAPQKDGPTDNWAPGSDFDLPGGDVPGNSDEGKFWDDFEKWFDDKTGWEDFKNQLEKDILDGLLDLSKNLSDFGKNIKDWWDRAKNWVWPRDPIILDLDGDGLETVGLASNVYFDHDGDGVLTRTGWAGKDDALLVWDRNGNGRIDTGAELFGDFTPLPNGTLAPNGFAALAALDSNGDGIIDASDPAFAELKLWRDADQNGATGAGELISLADAGIVS</sequence>
<reference evidence="2" key="1">
    <citation type="submission" date="2019-09" db="EMBL/GenBank/DDBJ databases">
        <title>Draft genome sequences of 48 bacterial type strains from the CCUG.</title>
        <authorList>
            <person name="Tunovic T."/>
            <person name="Pineiro-Iglesias B."/>
            <person name="Unosson C."/>
            <person name="Inganas E."/>
            <person name="Ohlen M."/>
            <person name="Cardew S."/>
            <person name="Jensie-Markopoulos S."/>
            <person name="Salva-Serra F."/>
            <person name="Jaen-Luchoro D."/>
            <person name="Karlsson R."/>
            <person name="Svensson-Stadler L."/>
            <person name="Chun J."/>
            <person name="Moore E."/>
        </authorList>
    </citation>
    <scope>NUCLEOTIDE SEQUENCE</scope>
    <source>
        <strain evidence="2">CCUG 15333</strain>
    </source>
</reference>
<name>A0A6A1R113_9BURK</name>
<dbReference type="PANTHER" id="PTHR39431">
    <property type="entry name" value="FRPA/C-RELATED PROTEIN"/>
    <property type="match status" value="1"/>
</dbReference>
<dbReference type="AlphaFoldDB" id="A0A6A1R113"/>
<feature type="non-terminal residue" evidence="2">
    <location>
        <position position="365"/>
    </location>
</feature>
<organism evidence="2">
    <name type="scientific">Comamonas kerstersii</name>
    <dbReference type="NCBI Taxonomy" id="225992"/>
    <lineage>
        <taxon>Bacteria</taxon>
        <taxon>Pseudomonadati</taxon>
        <taxon>Pseudomonadota</taxon>
        <taxon>Betaproteobacteria</taxon>
        <taxon>Burkholderiales</taxon>
        <taxon>Comamonadaceae</taxon>
        <taxon>Comamonas</taxon>
    </lineage>
</organism>
<accession>A0A6A1R113</accession>
<evidence type="ECO:0000256" key="1">
    <source>
        <dbReference type="SAM" id="MobiDB-lite"/>
    </source>
</evidence>
<feature type="region of interest" description="Disordered" evidence="1">
    <location>
        <begin position="146"/>
        <end position="169"/>
    </location>
</feature>
<dbReference type="EMBL" id="VZOT01000008">
    <property type="protein sequence ID" value="KAB0585996.1"/>
    <property type="molecule type" value="Genomic_DNA"/>
</dbReference>
<dbReference type="PANTHER" id="PTHR39431:SF1">
    <property type="entry name" value="FRPA_C-RELATED PROTEIN"/>
    <property type="match status" value="1"/>
</dbReference>
<proteinExistence type="predicted"/>
<comment type="caution">
    <text evidence="2">The sequence shown here is derived from an EMBL/GenBank/DDBJ whole genome shotgun (WGS) entry which is preliminary data.</text>
</comment>
<gene>
    <name evidence="2" type="ORF">F7P80_11600</name>
</gene>
<protein>
    <submittedName>
        <fullName evidence="2">Uncharacterized protein</fullName>
    </submittedName>
</protein>
<evidence type="ECO:0000313" key="2">
    <source>
        <dbReference type="EMBL" id="KAB0585996.1"/>
    </source>
</evidence>